<dbReference type="STRING" id="1419482.SAMN05444266_11254"/>
<proteinExistence type="predicted"/>
<dbReference type="InterPro" id="IPR025667">
    <property type="entry name" value="SprB_repeat"/>
</dbReference>
<dbReference type="Pfam" id="PF13585">
    <property type="entry name" value="CHU_C"/>
    <property type="match status" value="1"/>
</dbReference>
<keyword evidence="3" id="KW-1185">Reference proteome</keyword>
<organism evidence="2 3">
    <name type="scientific">Chitinophaga jiangningensis</name>
    <dbReference type="NCBI Taxonomy" id="1419482"/>
    <lineage>
        <taxon>Bacteria</taxon>
        <taxon>Pseudomonadati</taxon>
        <taxon>Bacteroidota</taxon>
        <taxon>Chitinophagia</taxon>
        <taxon>Chitinophagales</taxon>
        <taxon>Chitinophagaceae</taxon>
        <taxon>Chitinophaga</taxon>
    </lineage>
</organism>
<dbReference type="Gene3D" id="2.60.40.740">
    <property type="match status" value="1"/>
</dbReference>
<gene>
    <name evidence="2" type="ORF">SAMN05444266_11254</name>
</gene>
<evidence type="ECO:0000313" key="2">
    <source>
        <dbReference type="EMBL" id="SHM85382.1"/>
    </source>
</evidence>
<protein>
    <submittedName>
        <fullName evidence="2">Gliding motility-associated C-terminal domain-containing protein</fullName>
    </submittedName>
</protein>
<dbReference type="Proteomes" id="UP000184420">
    <property type="component" value="Unassembled WGS sequence"/>
</dbReference>
<reference evidence="2 3" key="1">
    <citation type="submission" date="2016-11" db="EMBL/GenBank/DDBJ databases">
        <authorList>
            <person name="Jaros S."/>
            <person name="Januszkiewicz K."/>
            <person name="Wedrychowicz H."/>
        </authorList>
    </citation>
    <scope>NUCLEOTIDE SEQUENCE [LARGE SCALE GENOMIC DNA]</scope>
    <source>
        <strain evidence="2 3">DSM 27406</strain>
    </source>
</reference>
<dbReference type="RefSeq" id="WP_083550849.1">
    <property type="nucleotide sequence ID" value="NZ_FRBL01000012.1"/>
</dbReference>
<evidence type="ECO:0000313" key="3">
    <source>
        <dbReference type="Proteomes" id="UP000184420"/>
    </source>
</evidence>
<feature type="chain" id="PRO_5012342087" evidence="1">
    <location>
        <begin position="24"/>
        <end position="514"/>
    </location>
</feature>
<keyword evidence="1" id="KW-0732">Signal</keyword>
<dbReference type="AlphaFoldDB" id="A0A1M7M585"/>
<accession>A0A1M7M585</accession>
<name>A0A1M7M585_9BACT</name>
<feature type="signal peptide" evidence="1">
    <location>
        <begin position="1"/>
        <end position="23"/>
    </location>
</feature>
<sequence>MQLLKTLTAMVAVALLNNNPSLAQDISLGNPSIEGPPKAGNVPAPWYRAFQSPDTQPGFYGISLPASDGKTYAGFIFGHRYQEGISQQLPTPLKAGSTYQLSFDLAFPVHYDTLTLCTGTMAIYGSNSPAEQGDLLWQSGTFTHEQWQRYTANMRPAKDYNYILLMPYLPPSCSGNGYTGTLVDHLSASLAQAPNVTFDIQPTCKGKSTGKIQVVATGGKSPYTYEWQHGGHTSTLSGLAEGQYSVTVKSANGTSVTAVANVAAYTLNVMAVPQLPLCYGDANGAITLRPQNGIAPFEFAFGNSGAYSPDSVYDALKAGNYPYAATDAVGCAMAAIAVLPQPEVLQFGRVKIHHVSCTDVTDGRIVLSGAGGTAPYAYSLQYGPWQADSVWNGLDAGNYHLRLKDKNSCETAVDSNLIRYIRECAVFMPTAFSPNQDGQNDVFRAKVHDAVTDFRLAVYTRWGELAFETRDPEGGWDGMIRGKKAQAQVFAWVLTYTDSRQQARKQTGTVTLVR</sequence>
<dbReference type="EMBL" id="FRBL01000012">
    <property type="protein sequence ID" value="SHM85382.1"/>
    <property type="molecule type" value="Genomic_DNA"/>
</dbReference>
<dbReference type="Pfam" id="PF13573">
    <property type="entry name" value="SprB"/>
    <property type="match status" value="2"/>
</dbReference>
<dbReference type="NCBIfam" id="TIGR04131">
    <property type="entry name" value="Bac_Flav_CTERM"/>
    <property type="match status" value="1"/>
</dbReference>
<dbReference type="InterPro" id="IPR026341">
    <property type="entry name" value="T9SS_type_B"/>
</dbReference>
<dbReference type="OrthoDB" id="7794186at2"/>
<evidence type="ECO:0000256" key="1">
    <source>
        <dbReference type="SAM" id="SignalP"/>
    </source>
</evidence>